<accession>A0AAD7KY99</accession>
<dbReference type="EMBL" id="JARAOO010000013">
    <property type="protein sequence ID" value="KAJ7947341.1"/>
    <property type="molecule type" value="Genomic_DNA"/>
</dbReference>
<comment type="caution">
    <text evidence="3">The sequence shown here is derived from an EMBL/GenBank/DDBJ whole genome shotgun (WGS) entry which is preliminary data.</text>
</comment>
<evidence type="ECO:0000313" key="3">
    <source>
        <dbReference type="EMBL" id="KAJ7947341.1"/>
    </source>
</evidence>
<dbReference type="Proteomes" id="UP001163823">
    <property type="component" value="Chromosome 13"/>
</dbReference>
<gene>
    <name evidence="3" type="ORF">O6P43_032157</name>
</gene>
<feature type="region of interest" description="Disordered" evidence="1">
    <location>
        <begin position="88"/>
        <end position="126"/>
    </location>
</feature>
<reference evidence="3" key="1">
    <citation type="journal article" date="2023" name="Science">
        <title>Elucidation of the pathway for biosynthesis of saponin adjuvants from the soapbark tree.</title>
        <authorList>
            <person name="Reed J."/>
            <person name="Orme A."/>
            <person name="El-Demerdash A."/>
            <person name="Owen C."/>
            <person name="Martin L.B.B."/>
            <person name="Misra R.C."/>
            <person name="Kikuchi S."/>
            <person name="Rejzek M."/>
            <person name="Martin A.C."/>
            <person name="Harkess A."/>
            <person name="Leebens-Mack J."/>
            <person name="Louveau T."/>
            <person name="Stephenson M.J."/>
            <person name="Osbourn A."/>
        </authorList>
    </citation>
    <scope>NUCLEOTIDE SEQUENCE</scope>
    <source>
        <strain evidence="3">S10</strain>
    </source>
</reference>
<feature type="signal peptide" evidence="2">
    <location>
        <begin position="1"/>
        <end position="19"/>
    </location>
</feature>
<dbReference type="KEGG" id="qsa:O6P43_032157"/>
<name>A0AAD7KY99_QUISA</name>
<evidence type="ECO:0000256" key="2">
    <source>
        <dbReference type="SAM" id="SignalP"/>
    </source>
</evidence>
<protein>
    <submittedName>
        <fullName evidence="3">Uncharacterized protein</fullName>
    </submittedName>
</protein>
<feature type="chain" id="PRO_5042267877" evidence="2">
    <location>
        <begin position="20"/>
        <end position="126"/>
    </location>
</feature>
<keyword evidence="4" id="KW-1185">Reference proteome</keyword>
<feature type="compositionally biased region" description="Acidic residues" evidence="1">
    <location>
        <begin position="88"/>
        <end position="117"/>
    </location>
</feature>
<organism evidence="3 4">
    <name type="scientific">Quillaja saponaria</name>
    <name type="common">Soap bark tree</name>
    <dbReference type="NCBI Taxonomy" id="32244"/>
    <lineage>
        <taxon>Eukaryota</taxon>
        <taxon>Viridiplantae</taxon>
        <taxon>Streptophyta</taxon>
        <taxon>Embryophyta</taxon>
        <taxon>Tracheophyta</taxon>
        <taxon>Spermatophyta</taxon>
        <taxon>Magnoliopsida</taxon>
        <taxon>eudicotyledons</taxon>
        <taxon>Gunneridae</taxon>
        <taxon>Pentapetalae</taxon>
        <taxon>rosids</taxon>
        <taxon>fabids</taxon>
        <taxon>Fabales</taxon>
        <taxon>Quillajaceae</taxon>
        <taxon>Quillaja</taxon>
    </lineage>
</organism>
<evidence type="ECO:0000256" key="1">
    <source>
        <dbReference type="SAM" id="MobiDB-lite"/>
    </source>
</evidence>
<dbReference type="AlphaFoldDB" id="A0AAD7KY99"/>
<keyword evidence="2" id="KW-0732">Signal</keyword>
<proteinExistence type="predicted"/>
<sequence>MIPVLEDSVLSLSLSLVVCIHLIFNHKRVGCRCQESYQYLVMSIYCFPSQLVISVPAGINVFTNLEGVENRFSFPELILVVEQVEENTDVIVNDDENDDEDDNDEDEDDKDDEDEEIQFPPPPKRK</sequence>
<evidence type="ECO:0000313" key="4">
    <source>
        <dbReference type="Proteomes" id="UP001163823"/>
    </source>
</evidence>